<proteinExistence type="predicted"/>
<name>A0ACD4ARL9_9ENTR</name>
<dbReference type="Proteomes" id="UP001057074">
    <property type="component" value="Chromosome"/>
</dbReference>
<keyword evidence="1" id="KW-0560">Oxidoreductase</keyword>
<evidence type="ECO:0000313" key="1">
    <source>
        <dbReference type="EMBL" id="USB42385.1"/>
    </source>
</evidence>
<sequence>MTDAVKIYHNPRCSKSRETLSLLQSRGIDPEVVLYLDTPPDADTLRQLLQLLGMESPRELMRQKEELYKSLNLADQALNDAALIQAMVDNPKLIERPIVVSRGQARIGRPPEQVLEIVS</sequence>
<protein>
    <submittedName>
        <fullName evidence="1">Arsenate reductase (Glutaredoxin)</fullName>
        <ecNumber evidence="1">1.20.4.1</ecNumber>
    </submittedName>
</protein>
<evidence type="ECO:0000313" key="2">
    <source>
        <dbReference type="Proteomes" id="UP001057074"/>
    </source>
</evidence>
<reference evidence="1" key="1">
    <citation type="journal article" date="2022" name="Environ. Microbiol.">
        <title>Transmission of Klebsiella strains and plasmids within and between grey-headed flying fox colonies.</title>
        <authorList>
            <person name="Vezina B."/>
            <person name="Judd L.M."/>
            <person name="McDougall F.K."/>
            <person name="Boardman W.S.J."/>
            <person name="Power M.L."/>
            <person name="Hawkey J."/>
            <person name="Brisse S."/>
            <person name="Monk J.M."/>
            <person name="Holt K.E."/>
            <person name="Wyres K.L."/>
        </authorList>
    </citation>
    <scope>NUCLEOTIDE SEQUENCE</scope>
    <source>
        <strain evidence="1">FF1019</strain>
    </source>
</reference>
<keyword evidence="2" id="KW-1185">Reference proteome</keyword>
<accession>A0ACD4ARL9</accession>
<organism evidence="1 2">
    <name type="scientific">Klebsiella africana</name>
    <dbReference type="NCBI Taxonomy" id="2489010"/>
    <lineage>
        <taxon>Bacteria</taxon>
        <taxon>Pseudomonadati</taxon>
        <taxon>Pseudomonadota</taxon>
        <taxon>Gammaproteobacteria</taxon>
        <taxon>Enterobacterales</taxon>
        <taxon>Enterobacteriaceae</taxon>
        <taxon>Klebsiella/Raoultella group</taxon>
        <taxon>Klebsiella</taxon>
    </lineage>
</organism>
<dbReference type="EC" id="1.20.4.1" evidence="1"/>
<gene>
    <name evidence="1" type="primary">arsC</name>
    <name evidence="1" type="ORF">KU660_06460</name>
</gene>
<dbReference type="EMBL" id="CP077823">
    <property type="protein sequence ID" value="USB42385.1"/>
    <property type="molecule type" value="Genomic_DNA"/>
</dbReference>